<dbReference type="GO" id="GO:0007165">
    <property type="term" value="P:signal transduction"/>
    <property type="evidence" value="ECO:0007669"/>
    <property type="project" value="InterPro"/>
</dbReference>
<evidence type="ECO:0008006" key="10">
    <source>
        <dbReference type="Google" id="ProtNLM"/>
    </source>
</evidence>
<gene>
    <name evidence="8" type="ORF">NP493_543g03017</name>
</gene>
<proteinExistence type="predicted"/>
<evidence type="ECO:0000256" key="5">
    <source>
        <dbReference type="SAM" id="MobiDB-lite"/>
    </source>
</evidence>
<dbReference type="InterPro" id="IPR031160">
    <property type="entry name" value="F_BAR_dom"/>
</dbReference>
<dbReference type="PANTHER" id="PTHR15735">
    <property type="entry name" value="FCH AND DOUBLE SH3 DOMAINS PROTEIN"/>
    <property type="match status" value="1"/>
</dbReference>
<dbReference type="InterPro" id="IPR001452">
    <property type="entry name" value="SH3_domain"/>
</dbReference>
<reference evidence="8" key="1">
    <citation type="journal article" date="2023" name="Mol. Biol. Evol.">
        <title>Third-Generation Sequencing Reveals the Adaptive Role of the Epigenome in Three Deep-Sea Polychaetes.</title>
        <authorList>
            <person name="Perez M."/>
            <person name="Aroh O."/>
            <person name="Sun Y."/>
            <person name="Lan Y."/>
            <person name="Juniper S.K."/>
            <person name="Young C.R."/>
            <person name="Angers B."/>
            <person name="Qian P.Y."/>
        </authorList>
    </citation>
    <scope>NUCLEOTIDE SEQUENCE</scope>
    <source>
        <strain evidence="8">R07B-5</strain>
    </source>
</reference>
<dbReference type="AlphaFoldDB" id="A0AAD9KW68"/>
<dbReference type="Gene3D" id="6.10.140.470">
    <property type="match status" value="1"/>
</dbReference>
<evidence type="ECO:0000313" key="9">
    <source>
        <dbReference type="Proteomes" id="UP001209878"/>
    </source>
</evidence>
<feature type="coiled-coil region" evidence="4">
    <location>
        <begin position="1"/>
        <end position="39"/>
    </location>
</feature>
<evidence type="ECO:0000259" key="6">
    <source>
        <dbReference type="PROSITE" id="PS51741"/>
    </source>
</evidence>
<dbReference type="EMBL" id="JAODUO010000543">
    <property type="protein sequence ID" value="KAK2178457.1"/>
    <property type="molecule type" value="Genomic_DNA"/>
</dbReference>
<dbReference type="InterPro" id="IPR057870">
    <property type="entry name" value="HR1_TOCA"/>
</dbReference>
<feature type="compositionally biased region" description="Polar residues" evidence="5">
    <location>
        <begin position="343"/>
        <end position="362"/>
    </location>
</feature>
<protein>
    <recommendedName>
        <fullName evidence="10">Formin-binding protein 1-like</fullName>
    </recommendedName>
</protein>
<keyword evidence="2 3" id="KW-0175">Coiled coil</keyword>
<evidence type="ECO:0000313" key="8">
    <source>
        <dbReference type="EMBL" id="KAK2178457.1"/>
    </source>
</evidence>
<dbReference type="InterPro" id="IPR036028">
    <property type="entry name" value="SH3-like_dom_sf"/>
</dbReference>
<dbReference type="SUPFAM" id="SSF103657">
    <property type="entry name" value="BAR/IMD domain-like"/>
    <property type="match status" value="1"/>
</dbReference>
<dbReference type="PROSITE" id="PS51860">
    <property type="entry name" value="REM_1"/>
    <property type="match status" value="1"/>
</dbReference>
<dbReference type="CDD" id="cd11619">
    <property type="entry name" value="HR1_CIP4-like"/>
    <property type="match status" value="1"/>
</dbReference>
<dbReference type="SUPFAM" id="SSF50044">
    <property type="entry name" value="SH3-domain"/>
    <property type="match status" value="1"/>
</dbReference>
<dbReference type="Pfam" id="PF25610">
    <property type="entry name" value="HR1_TOCA"/>
    <property type="match status" value="1"/>
</dbReference>
<keyword evidence="1" id="KW-0728">SH3 domain</keyword>
<evidence type="ECO:0000256" key="1">
    <source>
        <dbReference type="ARBA" id="ARBA00022443"/>
    </source>
</evidence>
<keyword evidence="9" id="KW-1185">Reference proteome</keyword>
<dbReference type="InterPro" id="IPR011072">
    <property type="entry name" value="HR1_rho-bd"/>
</dbReference>
<dbReference type="SUPFAM" id="SSF46585">
    <property type="entry name" value="HR1 repeat"/>
    <property type="match status" value="1"/>
</dbReference>
<evidence type="ECO:0000259" key="7">
    <source>
        <dbReference type="PROSITE" id="PS51860"/>
    </source>
</evidence>
<dbReference type="PANTHER" id="PTHR15735:SF12">
    <property type="entry name" value="CDC42-INTERACTING PROTEIN 4, ISOFORM B"/>
    <property type="match status" value="1"/>
</dbReference>
<organism evidence="8 9">
    <name type="scientific">Ridgeia piscesae</name>
    <name type="common">Tubeworm</name>
    <dbReference type="NCBI Taxonomy" id="27915"/>
    <lineage>
        <taxon>Eukaryota</taxon>
        <taxon>Metazoa</taxon>
        <taxon>Spiralia</taxon>
        <taxon>Lophotrochozoa</taxon>
        <taxon>Annelida</taxon>
        <taxon>Polychaeta</taxon>
        <taxon>Sedentaria</taxon>
        <taxon>Canalipalpata</taxon>
        <taxon>Sabellida</taxon>
        <taxon>Siboglinidae</taxon>
        <taxon>Ridgeia</taxon>
    </lineage>
</organism>
<evidence type="ECO:0000256" key="3">
    <source>
        <dbReference type="PROSITE-ProRule" id="PRU01077"/>
    </source>
</evidence>
<dbReference type="Proteomes" id="UP001209878">
    <property type="component" value="Unassembled WGS sequence"/>
</dbReference>
<feature type="coiled-coil region" evidence="4">
    <location>
        <begin position="252"/>
        <end position="326"/>
    </location>
</feature>
<dbReference type="CDD" id="cd11911">
    <property type="entry name" value="SH3_CIP4-like"/>
    <property type="match status" value="1"/>
</dbReference>
<evidence type="ECO:0000256" key="2">
    <source>
        <dbReference type="ARBA" id="ARBA00023054"/>
    </source>
</evidence>
<feature type="domain" description="REM-1" evidence="7">
    <location>
        <begin position="245"/>
        <end position="322"/>
    </location>
</feature>
<dbReference type="InterPro" id="IPR027267">
    <property type="entry name" value="AH/BAR_dom_sf"/>
</dbReference>
<evidence type="ECO:0000256" key="4">
    <source>
        <dbReference type="SAM" id="Coils"/>
    </source>
</evidence>
<dbReference type="SMART" id="SM00326">
    <property type="entry name" value="SH3"/>
    <property type="match status" value="1"/>
</dbReference>
<dbReference type="Gene3D" id="1.20.1270.60">
    <property type="entry name" value="Arfaptin homology (AH) domain/BAR domain"/>
    <property type="match status" value="1"/>
</dbReference>
<comment type="caution">
    <text evidence="8">The sequence shown here is derived from an EMBL/GenBank/DDBJ whole genome shotgun (WGS) entry which is preliminary data.</text>
</comment>
<accession>A0AAD9KW68</accession>
<sequence length="446" mass="50993">MKQLHTLIQQLKTDKKRILQDADRQNTCLQEQTAKFERTKKQYEKGFRESERAQEAYKKAYDDINLSRADIEKAKNLRILRERQCEECKTEYASELQKTNKARYDHYHILMPQIFQQLQDMEEKRIHHIQNSLIQGAEIERNVMPIVNACLDGIVKAANSIQSTHDIKLVVDKYKSGFEPPPDIPFEELTSSTVSENHNHSNSAKTTLKNIEKMTMSGGKGKKRGGLFGIFGGSKLDDSKDDYSHLPPNQQKKKLNQKIEALRATMAKETAERDGLQKMREVYENNPAMGDPASTSKQLEENAQKLDHLQQEMQKYERYLAEADSRNQTSREDLSTHATTFSNMAISGSQQTASSNPGTPSSARHEEHSQSDDAPMADNDSFEDLEDDFPIIGTCTALYSFDAMTEREEFSIVEQDQGDGWTRVRRTTGDEGFVPTSYIDCHFYDH</sequence>
<dbReference type="Gene3D" id="2.30.30.40">
    <property type="entry name" value="SH3 Domains"/>
    <property type="match status" value="1"/>
</dbReference>
<name>A0AAD9KW68_RIDPI</name>
<feature type="region of interest" description="Disordered" evidence="5">
    <location>
        <begin position="343"/>
        <end position="385"/>
    </location>
</feature>
<dbReference type="PROSITE" id="PS51741">
    <property type="entry name" value="F_BAR"/>
    <property type="match status" value="1"/>
</dbReference>
<dbReference type="InterPro" id="IPR036274">
    <property type="entry name" value="HR1_rpt_sf"/>
</dbReference>
<feature type="domain" description="F-BAR" evidence="6">
    <location>
        <begin position="1"/>
        <end position="166"/>
    </location>
</feature>